<feature type="compositionally biased region" description="Basic and acidic residues" evidence="3">
    <location>
        <begin position="260"/>
        <end position="300"/>
    </location>
</feature>
<evidence type="ECO:0000256" key="2">
    <source>
        <dbReference type="PROSITE-ProRule" id="PRU01161"/>
    </source>
</evidence>
<keyword evidence="2" id="KW-0442">Lipid degradation</keyword>
<evidence type="ECO:0000313" key="6">
    <source>
        <dbReference type="Proteomes" id="UP000482960"/>
    </source>
</evidence>
<feature type="active site" description="Proton acceptor" evidence="2">
    <location>
        <position position="213"/>
    </location>
</feature>
<evidence type="ECO:0000256" key="3">
    <source>
        <dbReference type="SAM" id="MobiDB-lite"/>
    </source>
</evidence>
<reference evidence="5 6" key="1">
    <citation type="submission" date="2020-03" db="EMBL/GenBank/DDBJ databases">
        <title>Whole genome shotgun sequence of Phytohabitans rumicis NBRC 108638.</title>
        <authorList>
            <person name="Komaki H."/>
            <person name="Tamura T."/>
        </authorList>
    </citation>
    <scope>NUCLEOTIDE SEQUENCE [LARGE SCALE GENOMIC DNA]</scope>
    <source>
        <strain evidence="5 6">NBRC 108638</strain>
    </source>
</reference>
<dbReference type="SUPFAM" id="SSF52151">
    <property type="entry name" value="FabD/lysophospholipase-like"/>
    <property type="match status" value="1"/>
</dbReference>
<evidence type="ECO:0000256" key="1">
    <source>
        <dbReference type="ARBA" id="ARBA00023098"/>
    </source>
</evidence>
<accession>A0A6V8L8C1</accession>
<feature type="region of interest" description="Disordered" evidence="3">
    <location>
        <begin position="260"/>
        <end position="305"/>
    </location>
</feature>
<sequence>MYLVGRVAALAGMNADLVLEGGGVKGIALAGAVSVLEERGYTFPKVAGTSAGSIVGSLVAAGVRAKRLREMMDDLDYKRFRDRPWYAPTGLGFASQVLLRQGWCKGDYLRSWLDEKLGEAEVKTFEHLPLVDDQPDPALAQRPGRGYRFVAMASDLTNGMLAHLPWDYPDRFGRDPDTVPVVEAVRASTAIPYYFRPAKCPDPRNGGDVWMVDGGMLSNFPINVFDRADREPRWPTFGIRLSRSRVNRIRGVVSLSKAHAGHDDRLLRPDPLRPARRARPDDLRGQPGHPGDRLRPEQAEGGRAVRIRPQRRHRIPGGVGFRGVQGEVPGLIQGMTLYGLRE</sequence>
<dbReference type="Pfam" id="PF01734">
    <property type="entry name" value="Patatin"/>
    <property type="match status" value="1"/>
</dbReference>
<dbReference type="InterPro" id="IPR052580">
    <property type="entry name" value="Lipid_Hydrolase"/>
</dbReference>
<feature type="short sequence motif" description="GXSXG" evidence="2">
    <location>
        <begin position="48"/>
        <end position="52"/>
    </location>
</feature>
<evidence type="ECO:0000259" key="4">
    <source>
        <dbReference type="PROSITE" id="PS51635"/>
    </source>
</evidence>
<dbReference type="EMBL" id="BLPG01000001">
    <property type="protein sequence ID" value="GFJ91800.1"/>
    <property type="molecule type" value="Genomic_DNA"/>
</dbReference>
<comment type="caution">
    <text evidence="5">The sequence shown here is derived from an EMBL/GenBank/DDBJ whole genome shotgun (WGS) entry which is preliminary data.</text>
</comment>
<feature type="short sequence motif" description="DGA/G" evidence="2">
    <location>
        <begin position="213"/>
        <end position="215"/>
    </location>
</feature>
<dbReference type="Proteomes" id="UP000482960">
    <property type="component" value="Unassembled WGS sequence"/>
</dbReference>
<dbReference type="CDD" id="cd07207">
    <property type="entry name" value="Pat_ExoU_VipD_like"/>
    <property type="match status" value="1"/>
</dbReference>
<keyword evidence="2" id="KW-0378">Hydrolase</keyword>
<organism evidence="5 6">
    <name type="scientific">Phytohabitans rumicis</name>
    <dbReference type="NCBI Taxonomy" id="1076125"/>
    <lineage>
        <taxon>Bacteria</taxon>
        <taxon>Bacillati</taxon>
        <taxon>Actinomycetota</taxon>
        <taxon>Actinomycetes</taxon>
        <taxon>Micromonosporales</taxon>
        <taxon>Micromonosporaceae</taxon>
    </lineage>
</organism>
<feature type="domain" description="PNPLA" evidence="4">
    <location>
        <begin position="17"/>
        <end position="226"/>
    </location>
</feature>
<dbReference type="GO" id="GO:0016042">
    <property type="term" value="P:lipid catabolic process"/>
    <property type="evidence" value="ECO:0007669"/>
    <property type="project" value="UniProtKB-UniRule"/>
</dbReference>
<feature type="short sequence motif" description="GXGXXG" evidence="2">
    <location>
        <begin position="21"/>
        <end position="26"/>
    </location>
</feature>
<evidence type="ECO:0000313" key="5">
    <source>
        <dbReference type="EMBL" id="GFJ91800.1"/>
    </source>
</evidence>
<gene>
    <name evidence="5" type="ORF">Prum_054420</name>
</gene>
<proteinExistence type="predicted"/>
<keyword evidence="1 2" id="KW-0443">Lipid metabolism</keyword>
<reference evidence="5 6" key="2">
    <citation type="submission" date="2020-03" db="EMBL/GenBank/DDBJ databases">
        <authorList>
            <person name="Ichikawa N."/>
            <person name="Kimura A."/>
            <person name="Kitahashi Y."/>
            <person name="Uohara A."/>
        </authorList>
    </citation>
    <scope>NUCLEOTIDE SEQUENCE [LARGE SCALE GENOMIC DNA]</scope>
    <source>
        <strain evidence="5 6">NBRC 108638</strain>
    </source>
</reference>
<protein>
    <recommendedName>
        <fullName evidence="4">PNPLA domain-containing protein</fullName>
    </recommendedName>
</protein>
<dbReference type="AlphaFoldDB" id="A0A6V8L8C1"/>
<dbReference type="GO" id="GO:0016787">
    <property type="term" value="F:hydrolase activity"/>
    <property type="evidence" value="ECO:0007669"/>
    <property type="project" value="UniProtKB-UniRule"/>
</dbReference>
<name>A0A6V8L8C1_9ACTN</name>
<dbReference type="PROSITE" id="PS51635">
    <property type="entry name" value="PNPLA"/>
    <property type="match status" value="1"/>
</dbReference>
<keyword evidence="6" id="KW-1185">Reference proteome</keyword>
<dbReference type="PANTHER" id="PTHR46394">
    <property type="entry name" value="ANNEXIN"/>
    <property type="match status" value="1"/>
</dbReference>
<dbReference type="InterPro" id="IPR016035">
    <property type="entry name" value="Acyl_Trfase/lysoPLipase"/>
</dbReference>
<feature type="active site" description="Nucleophile" evidence="2">
    <location>
        <position position="50"/>
    </location>
</feature>
<dbReference type="InterPro" id="IPR002641">
    <property type="entry name" value="PNPLA_dom"/>
</dbReference>
<dbReference type="PANTHER" id="PTHR46394:SF1">
    <property type="entry name" value="PNPLA DOMAIN-CONTAINING PROTEIN"/>
    <property type="match status" value="1"/>
</dbReference>
<dbReference type="Gene3D" id="3.40.1090.10">
    <property type="entry name" value="Cytosolic phospholipase A2 catalytic domain"/>
    <property type="match status" value="1"/>
</dbReference>